<evidence type="ECO:0000313" key="2">
    <source>
        <dbReference type="Proteomes" id="UP000465622"/>
    </source>
</evidence>
<proteinExistence type="predicted"/>
<dbReference type="PANTHER" id="PTHR43884:SF12">
    <property type="entry name" value="ISOVALERYL-COA DEHYDROGENASE, MITOCHONDRIAL-RELATED"/>
    <property type="match status" value="1"/>
</dbReference>
<accession>A0ABN5YFD6</accession>
<dbReference type="InterPro" id="IPR009100">
    <property type="entry name" value="AcylCoA_DH/oxidase_NM_dom_sf"/>
</dbReference>
<dbReference type="Gene3D" id="2.40.110.10">
    <property type="entry name" value="Butyryl-CoA Dehydrogenase, subunit A, domain 2"/>
    <property type="match status" value="1"/>
</dbReference>
<sequence>MTAVVAADIRAALDEVGRSVADRAAALDAGRTDVRPDLAALGRAGLFEPGFGADLTDMVYVIDEISTHSLAVGFSAWAHRMVLHFLHHAEPSADEDVSALIRGERIGVTAMAAALKHLAGLARLPVVADPQPDGLVLTGPIHWASNVFDDALIVVPARTAAGDTVVAAIDADAAGVTINPPPELMALGATASTSLRLDGVRARRVLHTDLATFVARIRPTFLLLQTAFCAGIARAALAGAADARGGLNTQFEGHFADLSDRAGRLRRTLYRAAADPTDFVVGELIRLRLDTATLAVEATRLESTMAGGAGYVVGSAVNRRLREASFLPIQAPSEGQLRWELTRYE</sequence>
<dbReference type="InterPro" id="IPR046373">
    <property type="entry name" value="Acyl-CoA_Oxase/DH_mid-dom_sf"/>
</dbReference>
<dbReference type="Proteomes" id="UP000465622">
    <property type="component" value="Chromosome"/>
</dbReference>
<organism evidence="1 2">
    <name type="scientific">Mycolicibacterium mageritense</name>
    <name type="common">Mycobacterium mageritense</name>
    <dbReference type="NCBI Taxonomy" id="53462"/>
    <lineage>
        <taxon>Bacteria</taxon>
        <taxon>Bacillati</taxon>
        <taxon>Actinomycetota</taxon>
        <taxon>Actinomycetes</taxon>
        <taxon>Mycobacteriales</taxon>
        <taxon>Mycobacteriaceae</taxon>
        <taxon>Mycolicibacterium</taxon>
    </lineage>
</organism>
<keyword evidence="2" id="KW-1185">Reference proteome</keyword>
<reference evidence="1 2" key="1">
    <citation type="journal article" date="2019" name="Emerg. Microbes Infect.">
        <title>Comprehensive subspecies identification of 175 nontuberculous mycobacteria species based on 7547 genomic profiles.</title>
        <authorList>
            <person name="Matsumoto Y."/>
            <person name="Kinjo T."/>
            <person name="Motooka D."/>
            <person name="Nabeya D."/>
            <person name="Jung N."/>
            <person name="Uechi K."/>
            <person name="Horii T."/>
            <person name="Iida T."/>
            <person name="Fujita J."/>
            <person name="Nakamura S."/>
        </authorList>
    </citation>
    <scope>NUCLEOTIDE SEQUENCE [LARGE SCALE GENOMIC DNA]</scope>
    <source>
        <strain evidence="1 2">JCM 12375</strain>
    </source>
</reference>
<evidence type="ECO:0000313" key="1">
    <source>
        <dbReference type="EMBL" id="BBX36755.1"/>
    </source>
</evidence>
<protein>
    <submittedName>
        <fullName evidence="1">NrtC protein</fullName>
    </submittedName>
</protein>
<name>A0ABN5YFD6_MYCME</name>
<gene>
    <name evidence="1" type="ORF">MMAGJ_60370</name>
</gene>
<dbReference type="EMBL" id="AP022567">
    <property type="protein sequence ID" value="BBX36755.1"/>
    <property type="molecule type" value="Genomic_DNA"/>
</dbReference>
<dbReference type="RefSeq" id="WP_036441377.1">
    <property type="nucleotide sequence ID" value="NZ_AP022567.1"/>
</dbReference>
<dbReference type="PANTHER" id="PTHR43884">
    <property type="entry name" value="ACYL-COA DEHYDROGENASE"/>
    <property type="match status" value="1"/>
</dbReference>
<dbReference type="SUPFAM" id="SSF56645">
    <property type="entry name" value="Acyl-CoA dehydrogenase NM domain-like"/>
    <property type="match status" value="1"/>
</dbReference>